<dbReference type="PANTHER" id="PTHR43201:SF5">
    <property type="entry name" value="MEDIUM-CHAIN ACYL-COA LIGASE ACSF2, MITOCHONDRIAL"/>
    <property type="match status" value="1"/>
</dbReference>
<evidence type="ECO:0000256" key="2">
    <source>
        <dbReference type="ARBA" id="ARBA00022598"/>
    </source>
</evidence>
<dbReference type="GeneID" id="6481297"/>
<proteinExistence type="inferred from homology"/>
<dbReference type="RefSeq" id="YP_002048986.1">
    <property type="nucleotide sequence ID" value="NC_011087.1"/>
</dbReference>
<dbReference type="InterPro" id="IPR042099">
    <property type="entry name" value="ANL_N_sf"/>
</dbReference>
<keyword evidence="2 4" id="KW-0436">Ligase</keyword>
<dbReference type="Pfam" id="PF00501">
    <property type="entry name" value="AMP-binding"/>
    <property type="match status" value="1"/>
</dbReference>
<dbReference type="SUPFAM" id="SSF56801">
    <property type="entry name" value="Acetyl-CoA synthetase-like"/>
    <property type="match status" value="1"/>
</dbReference>
<evidence type="ECO:0000256" key="1">
    <source>
        <dbReference type="ARBA" id="ARBA00006432"/>
    </source>
</evidence>
<organism evidence="4">
    <name type="scientific">Paulinella chromatophora</name>
    <dbReference type="NCBI Taxonomy" id="39717"/>
    <lineage>
        <taxon>Eukaryota</taxon>
        <taxon>Sar</taxon>
        <taxon>Rhizaria</taxon>
        <taxon>Cercozoa</taxon>
        <taxon>Imbricatea</taxon>
        <taxon>Silicofilosea</taxon>
        <taxon>Euglyphida</taxon>
        <taxon>Paulinellidae</taxon>
        <taxon>Paulinella</taxon>
    </lineage>
</organism>
<reference evidence="4" key="2">
    <citation type="journal article" date="2008" name="Curr. Biol.">
        <title>Chromatophore genome sequence of Paulinella sheds light on acquisition of photosynthesis by eukaryotes.</title>
        <authorList>
            <person name="Nowack E.C.M."/>
            <person name="Melkonian M."/>
            <person name="Gloeckner G."/>
        </authorList>
    </citation>
    <scope>NUCLEOTIDE SEQUENCE [LARGE SCALE GENOMIC DNA]</scope>
</reference>
<dbReference type="InterPro" id="IPR000873">
    <property type="entry name" value="AMP-dep_synth/lig_dom"/>
</dbReference>
<feature type="domain" description="AMP-dependent synthetase/ligase" evidence="3">
    <location>
        <begin position="66"/>
        <end position="243"/>
    </location>
</feature>
<protein>
    <submittedName>
        <fullName evidence="4">O-succinylbenzoate--CoA ligase</fullName>
    </submittedName>
</protein>
<keyword evidence="4" id="KW-0934">Plastid</keyword>
<dbReference type="Gene3D" id="3.30.300.30">
    <property type="match status" value="1"/>
</dbReference>
<name>B1X4A7_PAUCH</name>
<sequence>MIVTFLIGNSNNINDCEDLALALSAAWTREEWVGLVHPREQDSWWTAIGSINNTKLPSGPGVILGSGGSTGGRRWCLQPLAHLQASAQATGQWLSNIGLNPALVSHFNPLPMHHISGFMPLVRSMEWGSKSIHLSSKVMQVETSERVVIKNNASVISLVPTQLDRLLNTKNGINWLQQFEVIWVGGAALLPLQSARARHENIKLAPCYGATETAAMICTISPDSFLNKSTEFLKPLADVEIRLNPITTAVEVASKRLSPGWIKDGKFHCLEAPNGWWRSGDGATITEEGLRIEGRLDNAINSGGEIVFPEQLELRLKKVEKIGLIDIMIISLPHSQWGEELIALINHNVQNSDEVIKTLKRLVQDWPSAEKPKRWIFCPDLAPSSAGKWNRSHWRDWITSHEIL</sequence>
<dbReference type="EMBL" id="CP000815">
    <property type="protein sequence ID" value="ACB42776.1"/>
    <property type="molecule type" value="Genomic_DNA"/>
</dbReference>
<evidence type="ECO:0000259" key="3">
    <source>
        <dbReference type="Pfam" id="PF00501"/>
    </source>
</evidence>
<dbReference type="PANTHER" id="PTHR43201">
    <property type="entry name" value="ACYL-COA SYNTHETASE"/>
    <property type="match status" value="1"/>
</dbReference>
<dbReference type="Gene3D" id="3.40.50.12780">
    <property type="entry name" value="N-terminal domain of ligase-like"/>
    <property type="match status" value="1"/>
</dbReference>
<dbReference type="GO" id="GO:0031956">
    <property type="term" value="F:medium-chain fatty acid-CoA ligase activity"/>
    <property type="evidence" value="ECO:0007669"/>
    <property type="project" value="TreeGrafter"/>
</dbReference>
<evidence type="ECO:0000313" key="4">
    <source>
        <dbReference type="EMBL" id="ACB42776.1"/>
    </source>
</evidence>
<dbReference type="AlphaFoldDB" id="B1X4A7"/>
<gene>
    <name evidence="4" type="primary">menE</name>
    <name evidence="4" type="ordered locus">PCC_0335</name>
</gene>
<dbReference type="InterPro" id="IPR045851">
    <property type="entry name" value="AMP-bd_C_sf"/>
</dbReference>
<dbReference type="GO" id="GO:0006631">
    <property type="term" value="P:fatty acid metabolic process"/>
    <property type="evidence" value="ECO:0007669"/>
    <property type="project" value="TreeGrafter"/>
</dbReference>
<comment type="similarity">
    <text evidence="1">Belongs to the ATP-dependent AMP-binding enzyme family.</text>
</comment>
<reference evidence="4" key="1">
    <citation type="submission" date="2007-08" db="EMBL/GenBank/DDBJ databases">
        <authorList>
            <person name="Gloeckner G."/>
            <person name="Nowack E."/>
            <person name="Melkonian M."/>
        </authorList>
    </citation>
    <scope>NUCLEOTIDE SEQUENCE</scope>
</reference>
<accession>B1X4A7</accession>
<geneLocation type="organellar chromatophore" evidence="4"/>